<dbReference type="Proteomes" id="UP000019384">
    <property type="component" value="Unassembled WGS sequence"/>
</dbReference>
<keyword evidence="2 5" id="KW-0812">Transmembrane</keyword>
<evidence type="ECO:0000256" key="2">
    <source>
        <dbReference type="ARBA" id="ARBA00022692"/>
    </source>
</evidence>
<protein>
    <submittedName>
        <fullName evidence="6">Uncharacterized protein</fullName>
    </submittedName>
</protein>
<dbReference type="GeneID" id="34520637"/>
<evidence type="ECO:0000256" key="5">
    <source>
        <dbReference type="SAM" id="Phobius"/>
    </source>
</evidence>
<dbReference type="GO" id="GO:0016020">
    <property type="term" value="C:membrane"/>
    <property type="evidence" value="ECO:0007669"/>
    <property type="project" value="UniProtKB-SubCell"/>
</dbReference>
<dbReference type="EMBL" id="HG793128">
    <property type="protein sequence ID" value="CDK27253.1"/>
    <property type="molecule type" value="Genomic_DNA"/>
</dbReference>
<dbReference type="AlphaFoldDB" id="W6MM40"/>
<reference evidence="6" key="1">
    <citation type="submission" date="2013-12" db="EMBL/GenBank/DDBJ databases">
        <authorList>
            <person name="Genoscope - CEA"/>
        </authorList>
    </citation>
    <scope>NUCLEOTIDE SEQUENCE</scope>
    <source>
        <strain evidence="6">CBS 1993</strain>
    </source>
</reference>
<evidence type="ECO:0000256" key="4">
    <source>
        <dbReference type="ARBA" id="ARBA00023136"/>
    </source>
</evidence>
<evidence type="ECO:0000313" key="7">
    <source>
        <dbReference type="Proteomes" id="UP000019384"/>
    </source>
</evidence>
<feature type="transmembrane region" description="Helical" evidence="5">
    <location>
        <begin position="249"/>
        <end position="269"/>
    </location>
</feature>
<name>W6MM40_9ASCO</name>
<feature type="transmembrane region" description="Helical" evidence="5">
    <location>
        <begin position="27"/>
        <end position="50"/>
    </location>
</feature>
<keyword evidence="4 5" id="KW-0472">Membrane</keyword>
<keyword evidence="3 5" id="KW-1133">Transmembrane helix</keyword>
<gene>
    <name evidence="6" type="ORF">KUCA_T00003231001</name>
</gene>
<organism evidence="6 7">
    <name type="scientific">Kuraishia capsulata CBS 1993</name>
    <dbReference type="NCBI Taxonomy" id="1382522"/>
    <lineage>
        <taxon>Eukaryota</taxon>
        <taxon>Fungi</taxon>
        <taxon>Dikarya</taxon>
        <taxon>Ascomycota</taxon>
        <taxon>Saccharomycotina</taxon>
        <taxon>Pichiomycetes</taxon>
        <taxon>Pichiales</taxon>
        <taxon>Pichiaceae</taxon>
        <taxon>Kuraishia</taxon>
    </lineage>
</organism>
<dbReference type="InterPro" id="IPR006603">
    <property type="entry name" value="PQ-loop_rpt"/>
</dbReference>
<accession>W6MM40</accession>
<evidence type="ECO:0000256" key="3">
    <source>
        <dbReference type="ARBA" id="ARBA00022989"/>
    </source>
</evidence>
<feature type="transmembrane region" description="Helical" evidence="5">
    <location>
        <begin position="137"/>
        <end position="158"/>
    </location>
</feature>
<proteinExistence type="predicted"/>
<evidence type="ECO:0000313" key="6">
    <source>
        <dbReference type="EMBL" id="CDK27253.1"/>
    </source>
</evidence>
<dbReference type="HOGENOM" id="CLU_852760_0_0_1"/>
<dbReference type="Pfam" id="PF04193">
    <property type="entry name" value="PQ-loop"/>
    <property type="match status" value="1"/>
</dbReference>
<sequence>MAMNITLIYSFYYQQPPLPDQLGWSTVWIMAFFGARCVLDLYIVLQWYGFRRFSLNILRRVTGTVTYGISEPLGSPGSNGASTNLQRGDANRDLDLQANRARSPLSTRLLGNVDELFYWERSASAASLASVNSSLDYSGPVLAALLAVTPVQSANAMPVPSLDQGSNTPALWPNNSKSYFFIVAVLISLFFVGKLSQFIKNFRRKSVVGVSVHLYFTELCQFVIVLLLSPKMSGIQLLSLVPVLETVPSLFLLLPILMNIAILFQFYHYEYNLTRSSQLTPLQNMYRAELVNDFDHTAEHSWLIRPGPDSDTKRDGLYTSVAEQIS</sequence>
<reference evidence="6" key="2">
    <citation type="submission" date="2014-02" db="EMBL/GenBank/DDBJ databases">
        <title>Complete DNA sequence of /Kuraishia capsulata/ illustrates novel genomic features among budding yeasts (/Saccharomycotina/).</title>
        <authorList>
            <person name="Morales L."/>
            <person name="Noel B."/>
            <person name="Porcel B."/>
            <person name="Marcet-Houben M."/>
            <person name="Hullo M-F."/>
            <person name="Sacerdot C."/>
            <person name="Tekaia F."/>
            <person name="Leh-Louis V."/>
            <person name="Despons L."/>
            <person name="Khanna V."/>
            <person name="Aury J-M."/>
            <person name="Barbe V."/>
            <person name="Couloux A."/>
            <person name="Labadie K."/>
            <person name="Pelletier E."/>
            <person name="Souciet J-L."/>
            <person name="Boekhout T."/>
            <person name="Gabaldon T."/>
            <person name="Wincker P."/>
            <person name="Dujon B."/>
        </authorList>
    </citation>
    <scope>NUCLEOTIDE SEQUENCE</scope>
    <source>
        <strain evidence="6">CBS 1993</strain>
    </source>
</reference>
<evidence type="ECO:0000256" key="1">
    <source>
        <dbReference type="ARBA" id="ARBA00004141"/>
    </source>
</evidence>
<feature type="transmembrane region" description="Helical" evidence="5">
    <location>
        <begin position="207"/>
        <end position="229"/>
    </location>
</feature>
<comment type="subcellular location">
    <subcellularLocation>
        <location evidence="1">Membrane</location>
        <topology evidence="1">Multi-pass membrane protein</topology>
    </subcellularLocation>
</comment>
<dbReference type="RefSeq" id="XP_022459249.1">
    <property type="nucleotide sequence ID" value="XM_022601625.1"/>
</dbReference>
<feature type="transmembrane region" description="Helical" evidence="5">
    <location>
        <begin position="178"/>
        <end position="195"/>
    </location>
</feature>
<keyword evidence="7" id="KW-1185">Reference proteome</keyword>